<dbReference type="Gene3D" id="3.40.50.10320">
    <property type="entry name" value="LmbE-like"/>
    <property type="match status" value="1"/>
</dbReference>
<dbReference type="PANTHER" id="PTHR12993">
    <property type="entry name" value="N-ACETYLGLUCOSAMINYL-PHOSPHATIDYLINOSITOL DE-N-ACETYLASE-RELATED"/>
    <property type="match status" value="1"/>
</dbReference>
<dbReference type="Pfam" id="PF02585">
    <property type="entry name" value="PIG-L"/>
    <property type="match status" value="1"/>
</dbReference>
<dbReference type="EMBL" id="UINC01017657">
    <property type="protein sequence ID" value="SVA73479.1"/>
    <property type="molecule type" value="Genomic_DNA"/>
</dbReference>
<accession>A0A381Y8S6</accession>
<gene>
    <name evidence="1" type="ORF">METZ01_LOCUS126333</name>
</gene>
<dbReference type="PANTHER" id="PTHR12993:SF11">
    <property type="entry name" value="N-ACETYLGLUCOSAMINYL-PHOSPHATIDYLINOSITOL DE-N-ACETYLASE"/>
    <property type="match status" value="1"/>
</dbReference>
<name>A0A381Y8S6_9ZZZZ</name>
<evidence type="ECO:0000313" key="1">
    <source>
        <dbReference type="EMBL" id="SVA73479.1"/>
    </source>
</evidence>
<dbReference type="GO" id="GO:0016811">
    <property type="term" value="F:hydrolase activity, acting on carbon-nitrogen (but not peptide) bonds, in linear amides"/>
    <property type="evidence" value="ECO:0007669"/>
    <property type="project" value="TreeGrafter"/>
</dbReference>
<organism evidence="1">
    <name type="scientific">marine metagenome</name>
    <dbReference type="NCBI Taxonomy" id="408172"/>
    <lineage>
        <taxon>unclassified sequences</taxon>
        <taxon>metagenomes</taxon>
        <taxon>ecological metagenomes</taxon>
    </lineage>
</organism>
<dbReference type="InterPro" id="IPR024078">
    <property type="entry name" value="LmbE-like_dom_sf"/>
</dbReference>
<sequence length="238" mass="27238">MAVNVLIIAAHPDDEILGMGGTISKHTSQNDDVTIIYMATGITARRELSNDKHEIKNIPKITQQQWQKEINQLRIDAKKSAKLLSVKNVKFYDFPDNEMDGIQLLKVVKIIEKEIKETKPDRIYTNHYGDLNVDHKVVGNAVLTACRPSGFLVKEILCFEVLSSTEWSYPYNFSPNYFSNIEKHLTKKVNAMKLFKSEIREFPHPRSSENIRNVAARWGSVCGFKAAEAFELIRKIEK</sequence>
<reference evidence="1" key="1">
    <citation type="submission" date="2018-05" db="EMBL/GenBank/DDBJ databases">
        <authorList>
            <person name="Lanie J.A."/>
            <person name="Ng W.-L."/>
            <person name="Kazmierczak K.M."/>
            <person name="Andrzejewski T.M."/>
            <person name="Davidsen T.M."/>
            <person name="Wayne K.J."/>
            <person name="Tettelin H."/>
            <person name="Glass J.I."/>
            <person name="Rusch D."/>
            <person name="Podicherti R."/>
            <person name="Tsui H.-C.T."/>
            <person name="Winkler M.E."/>
        </authorList>
    </citation>
    <scope>NUCLEOTIDE SEQUENCE</scope>
</reference>
<dbReference type="AlphaFoldDB" id="A0A381Y8S6"/>
<protein>
    <recommendedName>
        <fullName evidence="2">GlcNAc-PI de-N-acetylase</fullName>
    </recommendedName>
</protein>
<dbReference type="SUPFAM" id="SSF102588">
    <property type="entry name" value="LmbE-like"/>
    <property type="match status" value="1"/>
</dbReference>
<proteinExistence type="predicted"/>
<dbReference type="InterPro" id="IPR003737">
    <property type="entry name" value="GlcNAc_PI_deacetylase-related"/>
</dbReference>
<evidence type="ECO:0008006" key="2">
    <source>
        <dbReference type="Google" id="ProtNLM"/>
    </source>
</evidence>